<dbReference type="Proteomes" id="UP000696280">
    <property type="component" value="Unassembled WGS sequence"/>
</dbReference>
<dbReference type="AlphaFoldDB" id="A0A9N9KL20"/>
<gene>
    <name evidence="1" type="ORF">HYFRA_00001994</name>
</gene>
<organism evidence="1 2">
    <name type="scientific">Hymenoscyphus fraxineus</name>
    <dbReference type="NCBI Taxonomy" id="746836"/>
    <lineage>
        <taxon>Eukaryota</taxon>
        <taxon>Fungi</taxon>
        <taxon>Dikarya</taxon>
        <taxon>Ascomycota</taxon>
        <taxon>Pezizomycotina</taxon>
        <taxon>Leotiomycetes</taxon>
        <taxon>Helotiales</taxon>
        <taxon>Helotiaceae</taxon>
        <taxon>Hymenoscyphus</taxon>
    </lineage>
</organism>
<proteinExistence type="predicted"/>
<protein>
    <submittedName>
        <fullName evidence="1">Uncharacterized protein</fullName>
    </submittedName>
</protein>
<comment type="caution">
    <text evidence="1">The sequence shown here is derived from an EMBL/GenBank/DDBJ whole genome shotgun (WGS) entry which is preliminary data.</text>
</comment>
<reference evidence="1" key="1">
    <citation type="submission" date="2021-07" db="EMBL/GenBank/DDBJ databases">
        <authorList>
            <person name="Durling M."/>
        </authorList>
    </citation>
    <scope>NUCLEOTIDE SEQUENCE</scope>
</reference>
<accession>A0A9N9KL20</accession>
<dbReference type="OrthoDB" id="3555548at2759"/>
<sequence>MSSTTKGSEFTGGARQLAAVNENMPNVEANVTTGASQVCYFVDRLPGNVRNNIYRMFFRVRHAIVPFGSPMYDGMSYFSIERRLAFCYPDNREYYECPVEEMVPRDGLGLLTCCKKVSEEARAILYGENYFVFHVNGNSNFALGGFYDIASSQTGGSEDSINHEMARSLYYYIFHRGIRQKTLIFEDSTIPQFFRQIGIKNTSSITKVGLRAYFIDYQFGFEDVLKGTAIVLKHLCPRLSCLTLDADDMTKTNDVRRSGTFRGLSGRDFERLPHNVVNQVEHIVGEIFSIFAQGIPSLCVLRFQCPIFTNDPRDYNGYPPIWKKGLEYVKKRPEPSKIDDSSVIVMLQLEQEHEWLAPRV</sequence>
<name>A0A9N9KL20_9HELO</name>
<dbReference type="EMBL" id="CAJVRL010000001">
    <property type="protein sequence ID" value="CAG8948871.1"/>
    <property type="molecule type" value="Genomic_DNA"/>
</dbReference>
<keyword evidence="2" id="KW-1185">Reference proteome</keyword>
<evidence type="ECO:0000313" key="2">
    <source>
        <dbReference type="Proteomes" id="UP000696280"/>
    </source>
</evidence>
<evidence type="ECO:0000313" key="1">
    <source>
        <dbReference type="EMBL" id="CAG8948871.1"/>
    </source>
</evidence>